<dbReference type="InterPro" id="IPR044666">
    <property type="entry name" value="Cyclophilin_A-like"/>
</dbReference>
<dbReference type="EC" id="5.2.1.8" evidence="2"/>
<dbReference type="PRINTS" id="PR00153">
    <property type="entry name" value="CSAPPISMRASE"/>
</dbReference>
<dbReference type="InterPro" id="IPR013783">
    <property type="entry name" value="Ig-like_fold"/>
</dbReference>
<dbReference type="InterPro" id="IPR044016">
    <property type="entry name" value="Big_13"/>
</dbReference>
<evidence type="ECO:0000313" key="7">
    <source>
        <dbReference type="EMBL" id="VIP01868.1"/>
    </source>
</evidence>
<dbReference type="Gene3D" id="2.60.40.10">
    <property type="entry name" value="Immunoglobulins"/>
    <property type="match status" value="2"/>
</dbReference>
<dbReference type="InterPro" id="IPR002130">
    <property type="entry name" value="Cyclophilin-type_PPIase_dom"/>
</dbReference>
<dbReference type="PANTHER" id="PTHR45625:SF4">
    <property type="entry name" value="PEPTIDYLPROLYL ISOMERASE DOMAIN AND WD REPEAT-CONTAINING PROTEIN 1"/>
    <property type="match status" value="1"/>
</dbReference>
<dbReference type="CDD" id="cd00317">
    <property type="entry name" value="cyclophilin"/>
    <property type="match status" value="1"/>
</dbReference>
<dbReference type="EMBL" id="LR586016">
    <property type="protein sequence ID" value="VIP01868.1"/>
    <property type="molecule type" value="Genomic_DNA"/>
</dbReference>
<evidence type="ECO:0000256" key="2">
    <source>
        <dbReference type="ARBA" id="ARBA00013194"/>
    </source>
</evidence>
<gene>
    <name evidence="7" type="ORF">GMBLW1_20920</name>
</gene>
<dbReference type="Pfam" id="PF00160">
    <property type="entry name" value="Pro_isomerase"/>
    <property type="match status" value="1"/>
</dbReference>
<accession>A0A6C2YJW7</accession>
<dbReference type="Pfam" id="PF19077">
    <property type="entry name" value="Big_13"/>
    <property type="match status" value="1"/>
</dbReference>
<dbReference type="PROSITE" id="PS00170">
    <property type="entry name" value="CSA_PPIASE_1"/>
    <property type="match status" value="1"/>
</dbReference>
<dbReference type="GO" id="GO:0006457">
    <property type="term" value="P:protein folding"/>
    <property type="evidence" value="ECO:0007669"/>
    <property type="project" value="InterPro"/>
</dbReference>
<protein>
    <recommendedName>
        <fullName evidence="2">peptidylprolyl isomerase</fullName>
        <ecNumber evidence="2">5.2.1.8</ecNumber>
    </recommendedName>
</protein>
<dbReference type="Proteomes" id="UP000464378">
    <property type="component" value="Chromosome"/>
</dbReference>
<evidence type="ECO:0000256" key="5">
    <source>
        <dbReference type="SAM" id="MobiDB-lite"/>
    </source>
</evidence>
<dbReference type="AlphaFoldDB" id="A0A6C2YJW7"/>
<organism evidence="7">
    <name type="scientific">Tuwongella immobilis</name>
    <dbReference type="NCBI Taxonomy" id="692036"/>
    <lineage>
        <taxon>Bacteria</taxon>
        <taxon>Pseudomonadati</taxon>
        <taxon>Planctomycetota</taxon>
        <taxon>Planctomycetia</taxon>
        <taxon>Gemmatales</taxon>
        <taxon>Gemmataceae</taxon>
        <taxon>Tuwongella</taxon>
    </lineage>
</organism>
<dbReference type="InterPro" id="IPR020892">
    <property type="entry name" value="Cyclophilin-type_PPIase_CS"/>
</dbReference>
<dbReference type="KEGG" id="tim:GMBLW1_20920"/>
<proteinExistence type="inferred from homology"/>
<dbReference type="RefSeq" id="WP_162657109.1">
    <property type="nucleotide sequence ID" value="NZ_LR593887.1"/>
</dbReference>
<dbReference type="InParanoid" id="A0A6C2YJW7"/>
<keyword evidence="8" id="KW-1185">Reference proteome</keyword>
<dbReference type="Pfam" id="PF17963">
    <property type="entry name" value="Big_9"/>
    <property type="match status" value="1"/>
</dbReference>
<evidence type="ECO:0000256" key="1">
    <source>
        <dbReference type="ARBA" id="ARBA00007365"/>
    </source>
</evidence>
<comment type="similarity">
    <text evidence="1">Belongs to the cyclophilin-type PPIase family.</text>
</comment>
<dbReference type="EMBL" id="LR593887">
    <property type="protein sequence ID" value="VTR99692.1"/>
    <property type="molecule type" value="Genomic_DNA"/>
</dbReference>
<feature type="region of interest" description="Disordered" evidence="5">
    <location>
        <begin position="13"/>
        <end position="33"/>
    </location>
</feature>
<dbReference type="Gene3D" id="2.40.100.10">
    <property type="entry name" value="Cyclophilin-like"/>
    <property type="match status" value="1"/>
</dbReference>
<evidence type="ECO:0000259" key="6">
    <source>
        <dbReference type="PROSITE" id="PS50072"/>
    </source>
</evidence>
<name>A0A6C2YJW7_9BACT</name>
<dbReference type="PROSITE" id="PS50072">
    <property type="entry name" value="CSA_PPIASE_2"/>
    <property type="match status" value="1"/>
</dbReference>
<dbReference type="InterPro" id="IPR029000">
    <property type="entry name" value="Cyclophilin-like_dom_sf"/>
</dbReference>
<feature type="domain" description="PPIase cyclophilin-type" evidence="6">
    <location>
        <begin position="112"/>
        <end position="259"/>
    </location>
</feature>
<keyword evidence="4 7" id="KW-0413">Isomerase</keyword>
<reference evidence="7" key="1">
    <citation type="submission" date="2019-04" db="EMBL/GenBank/DDBJ databases">
        <authorList>
            <consortium name="Science for Life Laboratories"/>
        </authorList>
    </citation>
    <scope>NUCLEOTIDE SEQUENCE</scope>
    <source>
        <strain evidence="7">MBLW1</strain>
    </source>
</reference>
<dbReference type="InterPro" id="IPR025193">
    <property type="entry name" value="DUF4114"/>
</dbReference>
<evidence type="ECO:0000256" key="3">
    <source>
        <dbReference type="ARBA" id="ARBA00023110"/>
    </source>
</evidence>
<sequence>MTLRQLLDRLSRKWTHSMNPAPRNPRRNHGLRLENLESRETPTADIAAIGDFTSPSNRDLLVPLDLNGASASTVTYSAESSNSAVSVSILPTGRTWVLNVSGVDSTNTAFSGTLTFKLFEDVAPIATQRIISLTQSGFYNGLTFHRVLQNFVAQGGDPLGNGTGGSTQPDFRDEFNPGYTFNSPGLLAMANSGDDTNNSQFFITDTDLTLAQQPQHLNFNHTIFGQLVEGQELFTKLISTPVNSAGRPTTNVLINSATIVEDNTKAVLRVRPNAGFTGNTTITVTANDGSGVSNPETFSVNVVSQSQNSRAYLQPVSNQTAPVGTGVTFQLRGVDVDGDTLTYAVRDAANPNNQPQNVTVTIDQATGLVTVVPNAGFSGTVNLLVGVWDSQSRELSPTGLAEYDTDEMTLTFSGVLDLDADSDTGTLNNDNVTDDATPTFTIRTTPGSTVRISVAGRPNSVVTATESSPGLFVASLAAGNLRVGANSIVAESIPPQGLAFGQIGELSITYAPAINRIYTVPGELGVSSSLTFDFNYRESGFRNEVGIVLVDDDTGAINGVAPNDPNYIRTMLQSSNRQVIFTPEQDPGAARTISLLGGQRFIMYVVSNDTGANVLASALTGGDVSNKVFFTLLGANRDSFDHVVATEDRLLSQVVYAFEDLPDGGDQDFNDNVIIVRSTSTPLTQALQVAANATRAVQTSFTLQPAVTGANPNGTAAATAGGEIGFFPVDDVNGRIGSLNPGDAGYAQAALNRARLIFAATATPDTTTATLLTGGTFLGFYYIPGATAAQVLADNPTNSTGVSNRLAFFSFQAANPDNLVHFRNFSPEMVSLDDNDPTTTRFHVMGQLNGTAQDFDDAVFTVKFGS</sequence>
<dbReference type="SUPFAM" id="SSF50891">
    <property type="entry name" value="Cyclophilin-like"/>
    <property type="match status" value="1"/>
</dbReference>
<evidence type="ECO:0000313" key="8">
    <source>
        <dbReference type="Proteomes" id="UP000464378"/>
    </source>
</evidence>
<dbReference type="GO" id="GO:0003755">
    <property type="term" value="F:peptidyl-prolyl cis-trans isomerase activity"/>
    <property type="evidence" value="ECO:0007669"/>
    <property type="project" value="UniProtKB-KW"/>
</dbReference>
<evidence type="ECO:0000256" key="4">
    <source>
        <dbReference type="ARBA" id="ARBA00023235"/>
    </source>
</evidence>
<keyword evidence="3" id="KW-0697">Rotamase</keyword>
<dbReference type="Pfam" id="PF13448">
    <property type="entry name" value="DUF4114"/>
    <property type="match status" value="2"/>
</dbReference>
<dbReference type="PANTHER" id="PTHR45625">
    <property type="entry name" value="PEPTIDYL-PROLYL CIS-TRANS ISOMERASE-RELATED"/>
    <property type="match status" value="1"/>
</dbReference>